<feature type="domain" description="RING-type" evidence="10">
    <location>
        <begin position="336"/>
        <end position="377"/>
    </location>
</feature>
<evidence type="ECO:0000256" key="5">
    <source>
        <dbReference type="ARBA" id="ARBA00022771"/>
    </source>
</evidence>
<dbReference type="GO" id="GO:0006511">
    <property type="term" value="P:ubiquitin-dependent protein catabolic process"/>
    <property type="evidence" value="ECO:0007669"/>
    <property type="project" value="TreeGrafter"/>
</dbReference>
<evidence type="ECO:0000313" key="12">
    <source>
        <dbReference type="Proteomes" id="UP000002668"/>
    </source>
</evidence>
<feature type="compositionally biased region" description="Low complexity" evidence="9">
    <location>
        <begin position="523"/>
        <end position="541"/>
    </location>
</feature>
<gene>
    <name evidence="11" type="ORF">LEMA_P084440.1</name>
</gene>
<dbReference type="OrthoDB" id="8062037at2759"/>
<evidence type="ECO:0000313" key="11">
    <source>
        <dbReference type="EMBL" id="CBX99205.1"/>
    </source>
</evidence>
<keyword evidence="6" id="KW-0833">Ubl conjugation pathway</keyword>
<dbReference type="PANTHER" id="PTHR45931:SF3">
    <property type="entry name" value="RING ZINC FINGER-CONTAINING PROTEIN"/>
    <property type="match status" value="1"/>
</dbReference>
<dbReference type="VEuPathDB" id="FungiDB:LEMA_P084440.1"/>
<evidence type="ECO:0000256" key="8">
    <source>
        <dbReference type="PROSITE-ProRule" id="PRU00175"/>
    </source>
</evidence>
<feature type="compositionally biased region" description="Polar residues" evidence="9">
    <location>
        <begin position="177"/>
        <end position="188"/>
    </location>
</feature>
<evidence type="ECO:0000256" key="6">
    <source>
        <dbReference type="ARBA" id="ARBA00022786"/>
    </source>
</evidence>
<sequence length="587" mass="64343">MDSSNDQAAAQPQRPAHRDMMFCHECADEWYRDERGLTCPECGSDFTEIIEENNDPRDSVMFGDDDNDSMPDAPHHSHPAHNPWASDDPEEGDISNYHFTQTAPGRFNLQATITRNVSPQGLQAGPASIGGFMSLLNGLVGSAARSPGQGQARDQGQESQQRQSTESERDQDRGDQSAFNESRNQGPDGSQPRIGRYTFHTGARLYPRDANNPQLRVEPVDDIANVMTGLMAALGAPPGSVHAHPFGGALNNPEAAQMPINPFFQLFSSMGILPPGNGQMGDFVYSQEGLDRIVSQLMEQTASSNAPGPATQSDIEALPRKKVTEDMLGPEHTAECSICMDDVGVGEEVTMLPCKHWFHHQCVKAWLLEHDTCPHCRKGITKREGDQTSGAQDRSQRSTRSMPGTFDAAEEVGQQEGNGNGEGGGQGNYRGRFRSRIRKLKKPRARRGGLLERGHGVGRGGVCGSVLCPPPRLQDLAAASPGRLSLALSPCGDDHQQQQQERERERERRQTQVQGRHEPIQTPLPTSTFSSTLTLASTAPLPSTPIHPHPHPHPHPHLHSPRTLARRLSSHYRASALRHRGMREKEV</sequence>
<proteinExistence type="predicted"/>
<dbReference type="STRING" id="985895.E5A6G0"/>
<evidence type="ECO:0000256" key="4">
    <source>
        <dbReference type="ARBA" id="ARBA00022723"/>
    </source>
</evidence>
<evidence type="ECO:0000256" key="9">
    <source>
        <dbReference type="SAM" id="MobiDB-lite"/>
    </source>
</evidence>
<feature type="compositionally biased region" description="Gly residues" evidence="9">
    <location>
        <begin position="416"/>
        <end position="428"/>
    </location>
</feature>
<dbReference type="SMART" id="SM00184">
    <property type="entry name" value="RING"/>
    <property type="match status" value="1"/>
</dbReference>
<keyword evidence="4" id="KW-0479">Metal-binding</keyword>
<dbReference type="Pfam" id="PF13639">
    <property type="entry name" value="zf-RING_2"/>
    <property type="match status" value="1"/>
</dbReference>
<feature type="region of interest" description="Disordered" evidence="9">
    <location>
        <begin position="484"/>
        <end position="562"/>
    </location>
</feature>
<evidence type="ECO:0000259" key="10">
    <source>
        <dbReference type="PROSITE" id="PS50089"/>
    </source>
</evidence>
<dbReference type="AlphaFoldDB" id="E5A6G0"/>
<dbReference type="PANTHER" id="PTHR45931">
    <property type="entry name" value="SI:CH211-59O9.10"/>
    <property type="match status" value="1"/>
</dbReference>
<keyword evidence="3" id="KW-0808">Transferase</keyword>
<dbReference type="InterPro" id="IPR051834">
    <property type="entry name" value="RING_finger_E3_ligase"/>
</dbReference>
<organism evidence="11 12">
    <name type="scientific">Leptosphaeria maculans (strain JN3 / isolate v23.1.3 / race Av1-4-5-6-7-8)</name>
    <name type="common">Blackleg fungus</name>
    <name type="synonym">Phoma lingam</name>
    <dbReference type="NCBI Taxonomy" id="985895"/>
    <lineage>
        <taxon>Eukaryota</taxon>
        <taxon>Fungi</taxon>
        <taxon>Dikarya</taxon>
        <taxon>Ascomycota</taxon>
        <taxon>Pezizomycotina</taxon>
        <taxon>Dothideomycetes</taxon>
        <taxon>Pleosporomycetidae</taxon>
        <taxon>Pleosporales</taxon>
        <taxon>Pleosporineae</taxon>
        <taxon>Leptosphaeriaceae</taxon>
        <taxon>Plenodomus</taxon>
        <taxon>Plenodomus lingam/Leptosphaeria maculans species complex</taxon>
    </lineage>
</organism>
<feature type="compositionally biased region" description="Low complexity" evidence="9">
    <location>
        <begin position="149"/>
        <end position="164"/>
    </location>
</feature>
<dbReference type="GO" id="GO:0016567">
    <property type="term" value="P:protein ubiquitination"/>
    <property type="evidence" value="ECO:0007669"/>
    <property type="project" value="UniProtKB-ARBA"/>
</dbReference>
<dbReference type="GO" id="GO:0008270">
    <property type="term" value="F:zinc ion binding"/>
    <property type="evidence" value="ECO:0007669"/>
    <property type="project" value="UniProtKB-KW"/>
</dbReference>
<dbReference type="Proteomes" id="UP000002668">
    <property type="component" value="Genome"/>
</dbReference>
<feature type="compositionally biased region" description="Basic and acidic residues" evidence="9">
    <location>
        <begin position="165"/>
        <end position="175"/>
    </location>
</feature>
<dbReference type="InterPro" id="IPR013083">
    <property type="entry name" value="Znf_RING/FYVE/PHD"/>
</dbReference>
<feature type="region of interest" description="Disordered" evidence="9">
    <location>
        <begin position="50"/>
        <end position="99"/>
    </location>
</feature>
<feature type="region of interest" description="Disordered" evidence="9">
    <location>
        <begin position="379"/>
        <end position="462"/>
    </location>
</feature>
<comment type="catalytic activity">
    <reaction evidence="1">
        <text>S-ubiquitinyl-[E2 ubiquitin-conjugating enzyme]-L-cysteine + [acceptor protein]-L-lysine = [E2 ubiquitin-conjugating enzyme]-L-cysteine + N(6)-ubiquitinyl-[acceptor protein]-L-lysine.</text>
        <dbReference type="EC" id="2.3.2.27"/>
    </reaction>
</comment>
<dbReference type="eggNOG" id="KOG0800">
    <property type="taxonomic scope" value="Eukaryota"/>
</dbReference>
<evidence type="ECO:0000256" key="3">
    <source>
        <dbReference type="ARBA" id="ARBA00022679"/>
    </source>
</evidence>
<name>E5A6G0_LEPMJ</name>
<dbReference type="SUPFAM" id="SSF57850">
    <property type="entry name" value="RING/U-box"/>
    <property type="match status" value="1"/>
</dbReference>
<feature type="compositionally biased region" description="Basic residues" evidence="9">
    <location>
        <begin position="548"/>
        <end position="562"/>
    </location>
</feature>
<dbReference type="HOGENOM" id="CLU_464649_0_0_1"/>
<dbReference type="GO" id="GO:0005634">
    <property type="term" value="C:nucleus"/>
    <property type="evidence" value="ECO:0007669"/>
    <property type="project" value="TreeGrafter"/>
</dbReference>
<dbReference type="OMA" id="LETHDAC"/>
<evidence type="ECO:0000256" key="1">
    <source>
        <dbReference type="ARBA" id="ARBA00000900"/>
    </source>
</evidence>
<feature type="compositionally biased region" description="Basic residues" evidence="9">
    <location>
        <begin position="431"/>
        <end position="447"/>
    </location>
</feature>
<dbReference type="InParanoid" id="E5A6G0"/>
<keyword evidence="5 8" id="KW-0863">Zinc-finger</keyword>
<dbReference type="EC" id="2.3.2.27" evidence="2"/>
<accession>E5A6G0</accession>
<feature type="compositionally biased region" description="Polar residues" evidence="9">
    <location>
        <begin position="387"/>
        <end position="402"/>
    </location>
</feature>
<evidence type="ECO:0000256" key="7">
    <source>
        <dbReference type="ARBA" id="ARBA00022833"/>
    </source>
</evidence>
<keyword evidence="12" id="KW-1185">Reference proteome</keyword>
<dbReference type="EMBL" id="FP929135">
    <property type="protein sequence ID" value="CBX99205.1"/>
    <property type="molecule type" value="Genomic_DNA"/>
</dbReference>
<keyword evidence="7" id="KW-0862">Zinc</keyword>
<evidence type="ECO:0000256" key="2">
    <source>
        <dbReference type="ARBA" id="ARBA00012483"/>
    </source>
</evidence>
<dbReference type="FunFam" id="3.30.40.10:FF:000127">
    <property type="entry name" value="E3 ubiquitin-protein ligase RNF181"/>
    <property type="match status" value="1"/>
</dbReference>
<dbReference type="PROSITE" id="PS50089">
    <property type="entry name" value="ZF_RING_2"/>
    <property type="match status" value="1"/>
</dbReference>
<dbReference type="InterPro" id="IPR001841">
    <property type="entry name" value="Znf_RING"/>
</dbReference>
<reference evidence="12" key="1">
    <citation type="journal article" date="2011" name="Nat. Commun.">
        <title>Effector diversification within compartments of the Leptosphaeria maculans genome affected by Repeat-Induced Point mutations.</title>
        <authorList>
            <person name="Rouxel T."/>
            <person name="Grandaubert J."/>
            <person name="Hane J.K."/>
            <person name="Hoede C."/>
            <person name="van de Wouw A.P."/>
            <person name="Couloux A."/>
            <person name="Dominguez V."/>
            <person name="Anthouard V."/>
            <person name="Bally P."/>
            <person name="Bourras S."/>
            <person name="Cozijnsen A.J."/>
            <person name="Ciuffetti L.M."/>
            <person name="Degrave A."/>
            <person name="Dilmaghani A."/>
            <person name="Duret L."/>
            <person name="Fudal I."/>
            <person name="Goodwin S.B."/>
            <person name="Gout L."/>
            <person name="Glaser N."/>
            <person name="Linglin J."/>
            <person name="Kema G.H.J."/>
            <person name="Lapalu N."/>
            <person name="Lawrence C.B."/>
            <person name="May K."/>
            <person name="Meyer M."/>
            <person name="Ollivier B."/>
            <person name="Poulain J."/>
            <person name="Schoch C.L."/>
            <person name="Simon A."/>
            <person name="Spatafora J.W."/>
            <person name="Stachowiak A."/>
            <person name="Turgeon B.G."/>
            <person name="Tyler B.M."/>
            <person name="Vincent D."/>
            <person name="Weissenbach J."/>
            <person name="Amselem J."/>
            <person name="Quesneville H."/>
            <person name="Oliver R.P."/>
            <person name="Wincker P."/>
            <person name="Balesdent M.-H."/>
            <person name="Howlett B.J."/>
        </authorList>
    </citation>
    <scope>NUCLEOTIDE SEQUENCE [LARGE SCALE GENOMIC DNA]</scope>
    <source>
        <strain evidence="12">JN3 / isolate v23.1.3 / race Av1-4-5-6-7-8</strain>
    </source>
</reference>
<feature type="region of interest" description="Disordered" evidence="9">
    <location>
        <begin position="142"/>
        <end position="195"/>
    </location>
</feature>
<dbReference type="Gene3D" id="3.30.40.10">
    <property type="entry name" value="Zinc/RING finger domain, C3HC4 (zinc finger)"/>
    <property type="match status" value="1"/>
</dbReference>
<protein>
    <recommendedName>
        <fullName evidence="2">RING-type E3 ubiquitin transferase</fullName>
        <ecNumber evidence="2">2.3.2.27</ecNumber>
    </recommendedName>
</protein>
<dbReference type="GO" id="GO:0061630">
    <property type="term" value="F:ubiquitin protein ligase activity"/>
    <property type="evidence" value="ECO:0007669"/>
    <property type="project" value="UniProtKB-EC"/>
</dbReference>
<feature type="compositionally biased region" description="Basic and acidic residues" evidence="9">
    <location>
        <begin position="492"/>
        <end position="519"/>
    </location>
</feature>